<keyword evidence="4" id="KW-0732">Signal</keyword>
<dbReference type="Gene3D" id="2.60.40.10">
    <property type="entry name" value="Immunoglobulins"/>
    <property type="match status" value="7"/>
</dbReference>
<dbReference type="SUPFAM" id="SSF49265">
    <property type="entry name" value="Fibronectin type III"/>
    <property type="match status" value="2"/>
</dbReference>
<dbReference type="InterPro" id="IPR052672">
    <property type="entry name" value="Type1_Cytokine_Rcpt_Type2"/>
</dbReference>
<reference evidence="13" key="2">
    <citation type="submission" date="2025-08" db="UniProtKB">
        <authorList>
            <consortium name="Ensembl"/>
        </authorList>
    </citation>
    <scope>IDENTIFICATION</scope>
</reference>
<keyword evidence="10" id="KW-0325">Glycoprotein</keyword>
<evidence type="ECO:0000256" key="10">
    <source>
        <dbReference type="ARBA" id="ARBA00023180"/>
    </source>
</evidence>
<evidence type="ECO:0000313" key="13">
    <source>
        <dbReference type="Ensembl" id="ENSHHUP00000067009.1"/>
    </source>
</evidence>
<evidence type="ECO:0000313" key="14">
    <source>
        <dbReference type="Proteomes" id="UP000314982"/>
    </source>
</evidence>
<accession>A0A4W5Q3J4</accession>
<evidence type="ECO:0000256" key="6">
    <source>
        <dbReference type="ARBA" id="ARBA00022989"/>
    </source>
</evidence>
<feature type="domain" description="Fibronectin type-III" evidence="12">
    <location>
        <begin position="472"/>
        <end position="561"/>
    </location>
</feature>
<dbReference type="PANTHER" id="PTHR48423:SF1">
    <property type="entry name" value="INTERLEUKIN-27 RECEPTOR SUBUNIT ALPHA"/>
    <property type="match status" value="1"/>
</dbReference>
<evidence type="ECO:0000256" key="8">
    <source>
        <dbReference type="ARBA" id="ARBA00023157"/>
    </source>
</evidence>
<reference evidence="13" key="3">
    <citation type="submission" date="2025-09" db="UniProtKB">
        <authorList>
            <consortium name="Ensembl"/>
        </authorList>
    </citation>
    <scope>IDENTIFICATION</scope>
</reference>
<dbReference type="Pfam" id="PF21177">
    <property type="entry name" value="LIF-R_Ig-like"/>
    <property type="match status" value="1"/>
</dbReference>
<evidence type="ECO:0000256" key="3">
    <source>
        <dbReference type="ARBA" id="ARBA00022692"/>
    </source>
</evidence>
<dbReference type="InterPro" id="IPR003529">
    <property type="entry name" value="Hematopoietin_rcpt_Gp130_CS"/>
</dbReference>
<keyword evidence="3 11" id="KW-0812">Transmembrane</keyword>
<dbReference type="STRING" id="62062.ENSHHUP00000067009"/>
<dbReference type="InterPro" id="IPR040817">
    <property type="entry name" value="LIFR_D2"/>
</dbReference>
<evidence type="ECO:0000256" key="4">
    <source>
        <dbReference type="ARBA" id="ARBA00022729"/>
    </source>
</evidence>
<keyword evidence="9" id="KW-0675">Receptor</keyword>
<dbReference type="GO" id="GO:0004896">
    <property type="term" value="F:cytokine receptor activity"/>
    <property type="evidence" value="ECO:0007669"/>
    <property type="project" value="InterPro"/>
</dbReference>
<comment type="similarity">
    <text evidence="2">Belongs to the type I cytokine receptor family. Type 2 subfamily.</text>
</comment>
<evidence type="ECO:0000256" key="9">
    <source>
        <dbReference type="ARBA" id="ARBA00023170"/>
    </source>
</evidence>
<dbReference type="PANTHER" id="PTHR48423">
    <property type="entry name" value="INTERLEUKIN-27 RECEPTOR SUBUNIT ALPHA"/>
    <property type="match status" value="1"/>
</dbReference>
<evidence type="ECO:0000256" key="2">
    <source>
        <dbReference type="ARBA" id="ARBA00008921"/>
    </source>
</evidence>
<dbReference type="Proteomes" id="UP000314982">
    <property type="component" value="Unassembled WGS sequence"/>
</dbReference>
<dbReference type="AlphaFoldDB" id="A0A4W5Q3J4"/>
<dbReference type="InterPro" id="IPR048497">
    <property type="entry name" value="LIF-R-like_Ig-like"/>
</dbReference>
<feature type="domain" description="Fibronectin type-III" evidence="12">
    <location>
        <begin position="379"/>
        <end position="471"/>
    </location>
</feature>
<evidence type="ECO:0000256" key="7">
    <source>
        <dbReference type="ARBA" id="ARBA00023136"/>
    </source>
</evidence>
<keyword evidence="14" id="KW-1185">Reference proteome</keyword>
<proteinExistence type="inferred from homology"/>
<dbReference type="GeneTree" id="ENSGT00940000165259"/>
<comment type="subcellular location">
    <subcellularLocation>
        <location evidence="1">Membrane</location>
        <topology evidence="1">Single-pass type I membrane protein</topology>
    </subcellularLocation>
</comment>
<keyword evidence="5" id="KW-0677">Repeat</keyword>
<dbReference type="CDD" id="cd00063">
    <property type="entry name" value="FN3"/>
    <property type="match status" value="1"/>
</dbReference>
<feature type="domain" description="Fibronectin type-III" evidence="12">
    <location>
        <begin position="657"/>
        <end position="752"/>
    </location>
</feature>
<keyword evidence="7 11" id="KW-0472">Membrane</keyword>
<dbReference type="Pfam" id="PF25552">
    <property type="entry name" value="LIFR_D4"/>
    <property type="match status" value="1"/>
</dbReference>
<dbReference type="Ensembl" id="ENSHHUT00000069262.1">
    <property type="protein sequence ID" value="ENSHHUP00000067009.1"/>
    <property type="gene ID" value="ENSHHUG00000039501.1"/>
</dbReference>
<evidence type="ECO:0000256" key="11">
    <source>
        <dbReference type="SAM" id="Phobius"/>
    </source>
</evidence>
<dbReference type="Pfam" id="PF17971">
    <property type="entry name" value="LIFR_D2"/>
    <property type="match status" value="1"/>
</dbReference>
<dbReference type="PROSITE" id="PS01353">
    <property type="entry name" value="HEMATOPO_REC_L_F2"/>
    <property type="match status" value="1"/>
</dbReference>
<evidence type="ECO:0000259" key="12">
    <source>
        <dbReference type="PROSITE" id="PS50853"/>
    </source>
</evidence>
<organism evidence="13 14">
    <name type="scientific">Hucho hucho</name>
    <name type="common">huchen</name>
    <dbReference type="NCBI Taxonomy" id="62062"/>
    <lineage>
        <taxon>Eukaryota</taxon>
        <taxon>Metazoa</taxon>
        <taxon>Chordata</taxon>
        <taxon>Craniata</taxon>
        <taxon>Vertebrata</taxon>
        <taxon>Euteleostomi</taxon>
        <taxon>Actinopterygii</taxon>
        <taxon>Neopterygii</taxon>
        <taxon>Teleostei</taxon>
        <taxon>Protacanthopterygii</taxon>
        <taxon>Salmoniformes</taxon>
        <taxon>Salmonidae</taxon>
        <taxon>Salmoninae</taxon>
        <taxon>Hucho</taxon>
    </lineage>
</organism>
<dbReference type="InterPro" id="IPR013783">
    <property type="entry name" value="Ig-like_fold"/>
</dbReference>
<feature type="transmembrane region" description="Helical" evidence="11">
    <location>
        <begin position="756"/>
        <end position="779"/>
    </location>
</feature>
<dbReference type="GO" id="GO:0005886">
    <property type="term" value="C:plasma membrane"/>
    <property type="evidence" value="ECO:0007669"/>
    <property type="project" value="UniProtKB-ARBA"/>
</dbReference>
<dbReference type="InterPro" id="IPR036116">
    <property type="entry name" value="FN3_sf"/>
</dbReference>
<name>A0A4W5Q3J4_9TELE</name>
<dbReference type="InterPro" id="IPR003961">
    <property type="entry name" value="FN3_dom"/>
</dbReference>
<dbReference type="PROSITE" id="PS50853">
    <property type="entry name" value="FN3"/>
    <property type="match status" value="3"/>
</dbReference>
<evidence type="ECO:0000256" key="5">
    <source>
        <dbReference type="ARBA" id="ARBA00022737"/>
    </source>
</evidence>
<reference evidence="14" key="1">
    <citation type="submission" date="2018-06" db="EMBL/GenBank/DDBJ databases">
        <title>Genome assembly of Danube salmon.</title>
        <authorList>
            <person name="Macqueen D.J."/>
            <person name="Gundappa M.K."/>
        </authorList>
    </citation>
    <scope>NUCLEOTIDE SEQUENCE [LARGE SCALE GENOMIC DNA]</scope>
</reference>
<protein>
    <recommendedName>
        <fullName evidence="12">Fibronectin type-III domain-containing protein</fullName>
    </recommendedName>
</protein>
<evidence type="ECO:0000256" key="1">
    <source>
        <dbReference type="ARBA" id="ARBA00004479"/>
    </source>
</evidence>
<keyword evidence="8" id="KW-1015">Disulfide bond</keyword>
<sequence length="957" mass="107475">MFSINIGDENFTRCQQSKPTLSVCHIVAHALVLLLNNRPVYGQTQQLSRPETTETDYKPTPNHGIFYGSNIMLVFLLWASLFLSSLQEQNGQDAPGVLLSGPQNVSVDNDLKDQRIYVTWEDDPSSSRVPDKLIYDVEVLLTDNMTEVHSEAVDVRSDQASRKYHWSWTSALPLECTSHSVRLRSRYQNYTSQWSPLQTITGRASSHPQVFPNSSVVQVDSNITFCCILGPGQRLEYMKYNNILMNTTHIIDQSYAMVVHMQSPSPPSCINVFCNSPLYGTCVYVGYPPGDRNLVCETRDLESVRCHWDTGRATNLTNQRKTHYHLNGRACPNRTVSNCYQTVRVDQGERNWTLTARNPLGTLELRDTADLKKRVRLLAPTEVVASGVNASVQWQWERQQYHILLMVCQVQLNHSGHIDMRNYSGIGLRSVVLHGLAPAQTYTVQVCCGLKQHFWKWGDWSKGSTFKTKEDIPEALDVWMQVKANQTIILWKPLTVNQSHGQIKDYEVTWGRQKTIIHPPQNEFLISNRSTDEGHRVTVTANNSAGSSTPSIIIIPRLPHRSKTSMKIVGSDGGFDLSWSASPNASCGYVVDWCPTHTKCRLEWVKVPAGITRARIQSASFEEGVRYTLSIYACTPWAPELWERREGYVKECLPKGQIQRLAAEQHGPDTVLISWTGIPPENQTAFIHGYIIYYFDTSHPSSLRMFNVTTDEPWAKNLTGIPVSSYRFTVKALTSVGEGGDSSPVFLQMNPQTDQLITVIIISLGSAACLLTLVTILCYRNWKCVKENLYPKIPKPVWKEEWLTPLEGHGCQILYVDSCQPSEIDIVCNRVQSGEAVLDNNAGKSALTNTNSDVPALHGHYNQVLSKTTSGHFTFSSPHAMCSPSSQLSGTVIQNPSYNLEVQACLDMGQSVGYEPDINSSSCPNPELYNMSYVPFEMDSWGYKLQCHLEASSPLQE</sequence>
<dbReference type="SMART" id="SM00060">
    <property type="entry name" value="FN3"/>
    <property type="match status" value="3"/>
</dbReference>
<keyword evidence="6 11" id="KW-1133">Transmembrane helix</keyword>